<dbReference type="OrthoDB" id="6854449at2"/>
<dbReference type="SUPFAM" id="SSF56112">
    <property type="entry name" value="Protein kinase-like (PK-like)"/>
    <property type="match status" value="1"/>
</dbReference>
<evidence type="ECO:0000256" key="11">
    <source>
        <dbReference type="ARBA" id="ARBA00022985"/>
    </source>
</evidence>
<proteinExistence type="inferred from homology"/>
<comment type="caution">
    <text evidence="16">The sequence shown here is derived from an EMBL/GenBank/DDBJ whole genome shotgun (WGS) entry which is preliminary data.</text>
</comment>
<comment type="function">
    <text evidence="15">Catalyzes the ATP-dependent phosphorylation of the 3-deoxy-D-manno-octulosonic acid (Kdo) residue in Kdo-lipid IV(A) at the 4-OH position.</text>
</comment>
<comment type="subcellular location">
    <subcellularLocation>
        <location evidence="1 15">Cell inner membrane</location>
        <topology evidence="1 15">Peripheral membrane protein</topology>
        <orientation evidence="1 15">Cytoplasmic side</orientation>
    </subcellularLocation>
</comment>
<name>A0A420XJT6_9PAST</name>
<evidence type="ECO:0000256" key="5">
    <source>
        <dbReference type="ARBA" id="ARBA00022475"/>
    </source>
</evidence>
<evidence type="ECO:0000256" key="8">
    <source>
        <dbReference type="ARBA" id="ARBA00022741"/>
    </source>
</evidence>
<dbReference type="HAMAP" id="MF_00521">
    <property type="entry name" value="KDO_kinase"/>
    <property type="match status" value="1"/>
</dbReference>
<keyword evidence="7 15" id="KW-0808">Transferase</keyword>
<dbReference type="Pfam" id="PF06293">
    <property type="entry name" value="Kdo"/>
    <property type="match status" value="1"/>
</dbReference>
<dbReference type="EC" id="2.7.1.166" evidence="4 15"/>
<dbReference type="InterPro" id="IPR022826">
    <property type="entry name" value="KDO_kinase"/>
</dbReference>
<dbReference type="GO" id="GO:0009244">
    <property type="term" value="P:lipopolysaccharide core region biosynthetic process"/>
    <property type="evidence" value="ECO:0007669"/>
    <property type="project" value="UniProtKB-UniRule"/>
</dbReference>
<dbReference type="RefSeq" id="WP_121122007.1">
    <property type="nucleotide sequence ID" value="NZ_CP016604.1"/>
</dbReference>
<evidence type="ECO:0000256" key="10">
    <source>
        <dbReference type="ARBA" id="ARBA00022840"/>
    </source>
</evidence>
<evidence type="ECO:0000256" key="6">
    <source>
        <dbReference type="ARBA" id="ARBA00022519"/>
    </source>
</evidence>
<accession>A0A420XJT6</accession>
<evidence type="ECO:0000256" key="3">
    <source>
        <dbReference type="ARBA" id="ARBA00010327"/>
    </source>
</evidence>
<keyword evidence="5 15" id="KW-1003">Cell membrane</keyword>
<keyword evidence="8 15" id="KW-0547">Nucleotide-binding</keyword>
<evidence type="ECO:0000256" key="14">
    <source>
        <dbReference type="ARBA" id="ARBA00034417"/>
    </source>
</evidence>
<feature type="active site" evidence="15">
    <location>
        <position position="166"/>
    </location>
</feature>
<dbReference type="UniPathway" id="UPA00958"/>
<evidence type="ECO:0000256" key="9">
    <source>
        <dbReference type="ARBA" id="ARBA00022777"/>
    </source>
</evidence>
<keyword evidence="12 15" id="KW-0472">Membrane</keyword>
<dbReference type="GO" id="GO:0005524">
    <property type="term" value="F:ATP binding"/>
    <property type="evidence" value="ECO:0007669"/>
    <property type="project" value="UniProtKB-UniRule"/>
</dbReference>
<dbReference type="NCBIfam" id="NF002475">
    <property type="entry name" value="PRK01723.1"/>
    <property type="match status" value="1"/>
</dbReference>
<dbReference type="AlphaFoldDB" id="A0A420XJT6"/>
<organism evidence="16 17">
    <name type="scientific">Otariodibacter oris</name>
    <dbReference type="NCBI Taxonomy" id="1032623"/>
    <lineage>
        <taxon>Bacteria</taxon>
        <taxon>Pseudomonadati</taxon>
        <taxon>Pseudomonadota</taxon>
        <taxon>Gammaproteobacteria</taxon>
        <taxon>Pasteurellales</taxon>
        <taxon>Pasteurellaceae</taxon>
        <taxon>Otariodibacter</taxon>
    </lineage>
</organism>
<keyword evidence="9 15" id="KW-0418">Kinase</keyword>
<keyword evidence="17" id="KW-1185">Reference proteome</keyword>
<evidence type="ECO:0000256" key="2">
    <source>
        <dbReference type="ARBA" id="ARBA00004713"/>
    </source>
</evidence>
<evidence type="ECO:0000256" key="12">
    <source>
        <dbReference type="ARBA" id="ARBA00023136"/>
    </source>
</evidence>
<evidence type="ECO:0000256" key="7">
    <source>
        <dbReference type="ARBA" id="ARBA00022679"/>
    </source>
</evidence>
<dbReference type="Proteomes" id="UP000280099">
    <property type="component" value="Unassembled WGS sequence"/>
</dbReference>
<evidence type="ECO:0000256" key="15">
    <source>
        <dbReference type="HAMAP-Rule" id="MF_00521"/>
    </source>
</evidence>
<reference evidence="16 17" key="1">
    <citation type="submission" date="2018-10" db="EMBL/GenBank/DDBJ databases">
        <title>Genomic Encyclopedia of Type Strains, Phase IV (KMG-IV): sequencing the most valuable type-strain genomes for metagenomic binning, comparative biology and taxonomic classification.</title>
        <authorList>
            <person name="Goeker M."/>
        </authorList>
    </citation>
    <scope>NUCLEOTIDE SEQUENCE [LARGE SCALE GENOMIC DNA]</scope>
    <source>
        <strain evidence="16 17">DSM 23800</strain>
    </source>
</reference>
<dbReference type="GO" id="GO:0005886">
    <property type="term" value="C:plasma membrane"/>
    <property type="evidence" value="ECO:0007669"/>
    <property type="project" value="UniProtKB-SubCell"/>
</dbReference>
<dbReference type="GO" id="GO:0016301">
    <property type="term" value="F:kinase activity"/>
    <property type="evidence" value="ECO:0007669"/>
    <property type="project" value="UniProtKB-KW"/>
</dbReference>
<dbReference type="GO" id="GO:0016773">
    <property type="term" value="F:phosphotransferase activity, alcohol group as acceptor"/>
    <property type="evidence" value="ECO:0007669"/>
    <property type="project" value="UniProtKB-UniRule"/>
</dbReference>
<protein>
    <recommendedName>
        <fullName evidence="13 15">3-deoxy-D-manno-octulosonic acid kinase</fullName>
        <shortName evidence="15">Kdo kinase</shortName>
        <ecNumber evidence="4 15">2.7.1.166</ecNumber>
    </recommendedName>
</protein>
<evidence type="ECO:0000256" key="1">
    <source>
        <dbReference type="ARBA" id="ARBA00004515"/>
    </source>
</evidence>
<comment type="pathway">
    <text evidence="2 15">Bacterial outer membrane biogenesis; LPS core biosynthesis.</text>
</comment>
<keyword evidence="11 15" id="KW-0448">Lipopolysaccharide biosynthesis</keyword>
<comment type="similarity">
    <text evidence="3 15">Belongs to the protein kinase superfamily. KdkA/RfaP family.</text>
</comment>
<evidence type="ECO:0000313" key="16">
    <source>
        <dbReference type="EMBL" id="RKR77360.1"/>
    </source>
</evidence>
<dbReference type="Gene3D" id="1.10.510.10">
    <property type="entry name" value="Transferase(Phosphotransferase) domain 1"/>
    <property type="match status" value="1"/>
</dbReference>
<evidence type="ECO:0000256" key="4">
    <source>
        <dbReference type="ARBA" id="ARBA00011988"/>
    </source>
</evidence>
<keyword evidence="6 15" id="KW-0997">Cell inner membrane</keyword>
<keyword evidence="10 15" id="KW-0067">ATP-binding</keyword>
<evidence type="ECO:0000313" key="17">
    <source>
        <dbReference type="Proteomes" id="UP000280099"/>
    </source>
</evidence>
<dbReference type="InterPro" id="IPR011009">
    <property type="entry name" value="Kinase-like_dom_sf"/>
</dbReference>
<sequence>MAYYHFNSDFVSNSQQPFVKSLLNCKDFSQSDRLLGSSTGRGITWFLDTKAELAINSVLRHYYRGGLFGKVIKDSYLFNGIETTRAYQEFKLLKQLCQWNIPVPHPLALKIQRFLCFYQADILLGRIDNTQDLSQFLQISKLTTQQYRAIGQLIRQLHDHQVHHSDLNIHNILIGKNDGKFWLIDFDKCQIQSGEEWKKDNLSRLKRSFDKEKERLNIHFSEKNWDALLKGYNSLTN</sequence>
<dbReference type="EMBL" id="RBJC01000004">
    <property type="protein sequence ID" value="RKR77360.1"/>
    <property type="molecule type" value="Genomic_DNA"/>
</dbReference>
<evidence type="ECO:0000256" key="13">
    <source>
        <dbReference type="ARBA" id="ARBA00029511"/>
    </source>
</evidence>
<gene>
    <name evidence="15" type="primary">kdkA</name>
    <name evidence="16" type="ORF">DES31_0690</name>
</gene>
<comment type="catalytic activity">
    <reaction evidence="14 15">
        <text>an alpha-Kdo-(2-&gt;6)-lipid IVA + ATP = a 4-O-phospho-alpha-Kdo-(2-&gt;6)-lipid IVA + ADP + H(+)</text>
        <dbReference type="Rhea" id="RHEA:74271"/>
        <dbReference type="ChEBI" id="CHEBI:15378"/>
        <dbReference type="ChEBI" id="CHEBI:30616"/>
        <dbReference type="ChEBI" id="CHEBI:176428"/>
        <dbReference type="ChEBI" id="CHEBI:193140"/>
        <dbReference type="ChEBI" id="CHEBI:456216"/>
        <dbReference type="EC" id="2.7.1.166"/>
    </reaction>
</comment>